<keyword evidence="16" id="KW-1185">Reference proteome</keyword>
<dbReference type="eggNOG" id="KOG1619">
    <property type="taxonomic scope" value="Eukaryota"/>
</dbReference>
<comment type="catalytic activity">
    <reaction evidence="12">
        <text>Fe(3+)(out) + L-ascorbate(in) = monodehydro-L-ascorbate radical(in) + Fe(2+)(out) + H(+)</text>
        <dbReference type="Rhea" id="RHEA:30403"/>
        <dbReference type="ChEBI" id="CHEBI:15378"/>
        <dbReference type="ChEBI" id="CHEBI:29033"/>
        <dbReference type="ChEBI" id="CHEBI:29034"/>
        <dbReference type="ChEBI" id="CHEBI:38290"/>
        <dbReference type="ChEBI" id="CHEBI:59513"/>
        <dbReference type="EC" id="7.2.1.3"/>
    </reaction>
</comment>
<dbReference type="SMART" id="SM00665">
    <property type="entry name" value="B561"/>
    <property type="match status" value="1"/>
</dbReference>
<sequence>MALGINARMVAFVPHTLALVLSVMVLYWSISYRGGFAWESTNKRLIFNLHPPLMLIGLVILGGEAIISHKWLQLEKPVKKKIHLVLHAIALILGIWGICAAFKNHNESNIPNLYSLHSWIGIGVIVIYVLQWLYSFIVFFYPRGSTPLRSNLLPWHVFLGLFVYVLAVGNTALGFLEKLTFMETSGLDKFGSEAFLINFMAIITILFGTFVILIVSATPAPSSDDVEDNYSYSALITYLP</sequence>
<dbReference type="GO" id="GO:0046872">
    <property type="term" value="F:metal ion binding"/>
    <property type="evidence" value="ECO:0007669"/>
    <property type="project" value="UniProtKB-KW"/>
</dbReference>
<dbReference type="PANTHER" id="PTHR10106">
    <property type="entry name" value="CYTOCHROME B561-RELATED"/>
    <property type="match status" value="1"/>
</dbReference>
<dbReference type="CDD" id="cd08766">
    <property type="entry name" value="Cyt_b561_ACYB-1_like"/>
    <property type="match status" value="1"/>
</dbReference>
<evidence type="ECO:0000256" key="1">
    <source>
        <dbReference type="ARBA" id="ARBA00001970"/>
    </source>
</evidence>
<evidence type="ECO:0000256" key="2">
    <source>
        <dbReference type="ARBA" id="ARBA00004141"/>
    </source>
</evidence>
<feature type="domain" description="Cytochrome b561" evidence="14">
    <location>
        <begin position="13"/>
        <end position="216"/>
    </location>
</feature>
<evidence type="ECO:0000313" key="16">
    <source>
        <dbReference type="Proteomes" id="UP000029121"/>
    </source>
</evidence>
<dbReference type="GO" id="GO:0140571">
    <property type="term" value="F:transmembrane ascorbate ferrireductase activity"/>
    <property type="evidence" value="ECO:0007669"/>
    <property type="project" value="UniProtKB-EC"/>
</dbReference>
<evidence type="ECO:0000313" key="15">
    <source>
        <dbReference type="EMBL" id="EOA12587.1"/>
    </source>
</evidence>
<reference evidence="16" key="1">
    <citation type="journal article" date="2013" name="Nat. Genet.">
        <title>The Capsella rubella genome and the genomic consequences of rapid mating system evolution.</title>
        <authorList>
            <person name="Slotte T."/>
            <person name="Hazzouri K.M."/>
            <person name="Agren J.A."/>
            <person name="Koenig D."/>
            <person name="Maumus F."/>
            <person name="Guo Y.L."/>
            <person name="Steige K."/>
            <person name="Platts A.E."/>
            <person name="Escobar J.S."/>
            <person name="Newman L.K."/>
            <person name="Wang W."/>
            <person name="Mandakova T."/>
            <person name="Vello E."/>
            <person name="Smith L.M."/>
            <person name="Henz S.R."/>
            <person name="Steffen J."/>
            <person name="Takuno S."/>
            <person name="Brandvain Y."/>
            <person name="Coop G."/>
            <person name="Andolfatto P."/>
            <person name="Hu T.T."/>
            <person name="Blanchette M."/>
            <person name="Clark R.M."/>
            <person name="Quesneville H."/>
            <person name="Nordborg M."/>
            <person name="Gaut B.S."/>
            <person name="Lysak M.A."/>
            <person name="Jenkins J."/>
            <person name="Grimwood J."/>
            <person name="Chapman J."/>
            <person name="Prochnik S."/>
            <person name="Shu S."/>
            <person name="Rokhsar D."/>
            <person name="Schmutz J."/>
            <person name="Weigel D."/>
            <person name="Wright S.I."/>
        </authorList>
    </citation>
    <scope>NUCLEOTIDE SEQUENCE [LARGE SCALE GENOMIC DNA]</scope>
    <source>
        <strain evidence="16">cv. Monte Gargano</strain>
    </source>
</reference>
<keyword evidence="9" id="KW-0408">Iron</keyword>
<keyword evidence="7" id="KW-0249">Electron transport</keyword>
<accession>R0EU48</accession>
<dbReference type="Gene3D" id="1.20.120.1770">
    <property type="match status" value="1"/>
</dbReference>
<dbReference type="KEGG" id="crb:17876158"/>
<keyword evidence="10 13" id="KW-0472">Membrane</keyword>
<dbReference type="Proteomes" id="UP000029121">
    <property type="component" value="Unassembled WGS sequence"/>
</dbReference>
<gene>
    <name evidence="15" type="ORF">CARUB_v10027027mg</name>
</gene>
<evidence type="ECO:0000256" key="9">
    <source>
        <dbReference type="ARBA" id="ARBA00023004"/>
    </source>
</evidence>
<dbReference type="FunFam" id="1.20.120.1770:FF:000001">
    <property type="entry name" value="Cytochrome b reductase 1"/>
    <property type="match status" value="1"/>
</dbReference>
<proteinExistence type="predicted"/>
<evidence type="ECO:0000256" key="4">
    <source>
        <dbReference type="ARBA" id="ARBA00022617"/>
    </source>
</evidence>
<evidence type="ECO:0000256" key="13">
    <source>
        <dbReference type="SAM" id="Phobius"/>
    </source>
</evidence>
<name>R0EU48_9BRAS</name>
<keyword evidence="6" id="KW-0479">Metal-binding</keyword>
<dbReference type="PROSITE" id="PS50939">
    <property type="entry name" value="CYTOCHROME_B561"/>
    <property type="match status" value="1"/>
</dbReference>
<organism evidence="15 16">
    <name type="scientific">Capsella rubella</name>
    <dbReference type="NCBI Taxonomy" id="81985"/>
    <lineage>
        <taxon>Eukaryota</taxon>
        <taxon>Viridiplantae</taxon>
        <taxon>Streptophyta</taxon>
        <taxon>Embryophyta</taxon>
        <taxon>Tracheophyta</taxon>
        <taxon>Spermatophyta</taxon>
        <taxon>Magnoliopsida</taxon>
        <taxon>eudicotyledons</taxon>
        <taxon>Gunneridae</taxon>
        <taxon>Pentapetalae</taxon>
        <taxon>rosids</taxon>
        <taxon>malvids</taxon>
        <taxon>Brassicales</taxon>
        <taxon>Brassicaceae</taxon>
        <taxon>Camelineae</taxon>
        <taxon>Capsella</taxon>
    </lineage>
</organism>
<evidence type="ECO:0000256" key="11">
    <source>
        <dbReference type="ARBA" id="ARBA00024225"/>
    </source>
</evidence>
<dbReference type="Pfam" id="PF03188">
    <property type="entry name" value="Cytochrom_B561"/>
    <property type="match status" value="1"/>
</dbReference>
<feature type="transmembrane region" description="Helical" evidence="13">
    <location>
        <begin position="116"/>
        <end position="141"/>
    </location>
</feature>
<feature type="transmembrane region" description="Helical" evidence="13">
    <location>
        <begin position="84"/>
        <end position="104"/>
    </location>
</feature>
<evidence type="ECO:0000256" key="12">
    <source>
        <dbReference type="ARBA" id="ARBA00051575"/>
    </source>
</evidence>
<evidence type="ECO:0000256" key="6">
    <source>
        <dbReference type="ARBA" id="ARBA00022723"/>
    </source>
</evidence>
<dbReference type="OrthoDB" id="907479at2759"/>
<dbReference type="InterPro" id="IPR043205">
    <property type="entry name" value="CYB561/CYBRD1-like"/>
</dbReference>
<dbReference type="EMBL" id="KB870812">
    <property type="protein sequence ID" value="EOA12587.1"/>
    <property type="molecule type" value="Genomic_DNA"/>
</dbReference>
<feature type="transmembrane region" description="Helical" evidence="13">
    <location>
        <begin position="153"/>
        <end position="175"/>
    </location>
</feature>
<evidence type="ECO:0000256" key="3">
    <source>
        <dbReference type="ARBA" id="ARBA00022448"/>
    </source>
</evidence>
<evidence type="ECO:0000259" key="14">
    <source>
        <dbReference type="PROSITE" id="PS50939"/>
    </source>
</evidence>
<dbReference type="InterPro" id="IPR006593">
    <property type="entry name" value="Cyt_b561/ferric_Rdtase_TM"/>
</dbReference>
<evidence type="ECO:0000256" key="7">
    <source>
        <dbReference type="ARBA" id="ARBA00022982"/>
    </source>
</evidence>
<keyword evidence="3" id="KW-0813">Transport</keyword>
<keyword evidence="8 13" id="KW-1133">Transmembrane helix</keyword>
<dbReference type="AlphaFoldDB" id="R0EU48"/>
<feature type="transmembrane region" description="Helical" evidence="13">
    <location>
        <begin position="50"/>
        <end position="72"/>
    </location>
</feature>
<feature type="transmembrane region" description="Helical" evidence="13">
    <location>
        <begin position="195"/>
        <end position="215"/>
    </location>
</feature>
<protein>
    <recommendedName>
        <fullName evidence="11">ascorbate ferrireductase (transmembrane)</fullName>
        <ecNumber evidence="11">7.2.1.3</ecNumber>
    </recommendedName>
</protein>
<dbReference type="GO" id="GO:0016020">
    <property type="term" value="C:membrane"/>
    <property type="evidence" value="ECO:0007669"/>
    <property type="project" value="UniProtKB-SubCell"/>
</dbReference>
<comment type="cofactor">
    <cofactor evidence="1">
        <name>heme b</name>
        <dbReference type="ChEBI" id="CHEBI:60344"/>
    </cofactor>
</comment>
<keyword evidence="4" id="KW-0349">Heme</keyword>
<evidence type="ECO:0000256" key="8">
    <source>
        <dbReference type="ARBA" id="ARBA00022989"/>
    </source>
</evidence>
<feature type="transmembrane region" description="Helical" evidence="13">
    <location>
        <begin position="12"/>
        <end position="30"/>
    </location>
</feature>
<dbReference type="EC" id="7.2.1.3" evidence="11"/>
<evidence type="ECO:0000256" key="10">
    <source>
        <dbReference type="ARBA" id="ARBA00023136"/>
    </source>
</evidence>
<comment type="subcellular location">
    <subcellularLocation>
        <location evidence="2">Membrane</location>
        <topology evidence="2">Multi-pass membrane protein</topology>
    </subcellularLocation>
</comment>
<dbReference type="STRING" id="81985.R0EU48"/>
<keyword evidence="5 13" id="KW-0812">Transmembrane</keyword>
<evidence type="ECO:0000256" key="5">
    <source>
        <dbReference type="ARBA" id="ARBA00022692"/>
    </source>
</evidence>
<dbReference type="PANTHER" id="PTHR10106:SF47">
    <property type="entry name" value="GENOME ASSEMBLY, CHROMOSOME: A02"/>
    <property type="match status" value="1"/>
</dbReference>